<feature type="domain" description="SsuA/THI5-like" evidence="2">
    <location>
        <begin position="49"/>
        <end position="261"/>
    </location>
</feature>
<dbReference type="SUPFAM" id="SSF53850">
    <property type="entry name" value="Periplasmic binding protein-like II"/>
    <property type="match status" value="1"/>
</dbReference>
<dbReference type="PANTHER" id="PTHR31528:SF15">
    <property type="entry name" value="RIBOFLAVIN-BINDING PROTEIN RIBY"/>
    <property type="match status" value="1"/>
</dbReference>
<dbReference type="OrthoDB" id="7808807at2"/>
<comment type="caution">
    <text evidence="3">The sequence shown here is derived from an EMBL/GenBank/DDBJ whole genome shotgun (WGS) entry which is preliminary data.</text>
</comment>
<organism evidence="3 4">
    <name type="scientific">Schaalia turicensis</name>
    <dbReference type="NCBI Taxonomy" id="131111"/>
    <lineage>
        <taxon>Bacteria</taxon>
        <taxon>Bacillati</taxon>
        <taxon>Actinomycetota</taxon>
        <taxon>Actinomycetes</taxon>
        <taxon>Actinomycetales</taxon>
        <taxon>Actinomycetaceae</taxon>
        <taxon>Schaalia</taxon>
    </lineage>
</organism>
<dbReference type="Gene3D" id="3.40.190.10">
    <property type="entry name" value="Periplasmic binding protein-like II"/>
    <property type="match status" value="2"/>
</dbReference>
<dbReference type="RefSeq" id="WP_101628164.1">
    <property type="nucleotide sequence ID" value="NZ_PKKJ01000005.1"/>
</dbReference>
<evidence type="ECO:0000313" key="4">
    <source>
        <dbReference type="Proteomes" id="UP000234545"/>
    </source>
</evidence>
<dbReference type="PANTHER" id="PTHR31528">
    <property type="entry name" value="4-AMINO-5-HYDROXYMETHYL-2-METHYLPYRIMIDINE PHOSPHATE SYNTHASE THI11-RELATED"/>
    <property type="match status" value="1"/>
</dbReference>
<protein>
    <recommendedName>
        <fullName evidence="2">SsuA/THI5-like domain-containing protein</fullName>
    </recommendedName>
</protein>
<dbReference type="AlphaFoldDB" id="A0A2I1I4X5"/>
<dbReference type="InterPro" id="IPR027939">
    <property type="entry name" value="NMT1/THI5"/>
</dbReference>
<proteinExistence type="predicted"/>
<feature type="signal peptide" evidence="1">
    <location>
        <begin position="1"/>
        <end position="22"/>
    </location>
</feature>
<accession>A0A2I1I4X5</accession>
<evidence type="ECO:0000256" key="1">
    <source>
        <dbReference type="SAM" id="SignalP"/>
    </source>
</evidence>
<sequence>MSVRLRASIAAFALFGVTCVGACAPEPSTAESGASASNAVTVGLTYIPNVQFSPVYVAHDDSMYSNAGLDVTIRHHGSDEGLFTALISGEEDVVIASGDEAMVARDSGMDLVSIGTYYRQYPGVVIVPADSEIHTLSDLKGHSIGIPGEYGSNWYATLSAIFQGGLSEKDVEIASIGYTQRAALAQGEVDAVLGFANNDLVQMLQSGMDVRAISLESQTPLVAASIITTRQWAEANPELASAVVSATTAGINSVIDDPDHALDVTMAWDETLSDETSKSNAMAVLQATIPLMMNAGGPAVAMQDLDRWEMMAEFLGSVPGIVSQKPDASLAATNEYVNE</sequence>
<name>A0A2I1I4X5_9ACTO</name>
<dbReference type="InterPro" id="IPR015168">
    <property type="entry name" value="SsuA/THI5"/>
</dbReference>
<dbReference type="Proteomes" id="UP000234545">
    <property type="component" value="Unassembled WGS sequence"/>
</dbReference>
<dbReference type="Pfam" id="PF09084">
    <property type="entry name" value="NMT1"/>
    <property type="match status" value="1"/>
</dbReference>
<evidence type="ECO:0000313" key="3">
    <source>
        <dbReference type="EMBL" id="PKY66185.1"/>
    </source>
</evidence>
<dbReference type="GO" id="GO:0009228">
    <property type="term" value="P:thiamine biosynthetic process"/>
    <property type="evidence" value="ECO:0007669"/>
    <property type="project" value="InterPro"/>
</dbReference>
<gene>
    <name evidence="3" type="ORF">CYJ25_05370</name>
</gene>
<dbReference type="EMBL" id="PKKJ01000005">
    <property type="protein sequence ID" value="PKY66185.1"/>
    <property type="molecule type" value="Genomic_DNA"/>
</dbReference>
<keyword evidence="1" id="KW-0732">Signal</keyword>
<reference evidence="3 4" key="1">
    <citation type="submission" date="2017-12" db="EMBL/GenBank/DDBJ databases">
        <title>Phylogenetic diversity of female urinary microbiome.</title>
        <authorList>
            <person name="Thomas-White K."/>
            <person name="Wolfe A.J."/>
        </authorList>
    </citation>
    <scope>NUCLEOTIDE SEQUENCE [LARGE SCALE GENOMIC DNA]</scope>
    <source>
        <strain evidence="3 4">UMB0250</strain>
    </source>
</reference>
<feature type="chain" id="PRO_5039663835" description="SsuA/THI5-like domain-containing protein" evidence="1">
    <location>
        <begin position="23"/>
        <end position="339"/>
    </location>
</feature>
<evidence type="ECO:0000259" key="2">
    <source>
        <dbReference type="Pfam" id="PF09084"/>
    </source>
</evidence>